<dbReference type="GO" id="GO:0000976">
    <property type="term" value="F:transcription cis-regulatory region binding"/>
    <property type="evidence" value="ECO:0007669"/>
    <property type="project" value="TreeGrafter"/>
</dbReference>
<sequence length="206" mass="22339">MSSTRPRILEATRRLIAHRGTGFTMADVARETGVSRQAVYLHFASRASLFLALVRHMDDADGIRPRCERALAEQDPLEALRAFLAAWLSYADRIRPIASALLASRHDDPDTAAAWNDRTGELRAGFLAATRRLGATGLLRPGLTPETAADLAWAMTSVPVWEQLTVDCGRDALDAGHHLTDAVTAALTRRPPAGDGHPSREVTGAR</sequence>
<evidence type="ECO:0000256" key="3">
    <source>
        <dbReference type="ARBA" id="ARBA00023163"/>
    </source>
</evidence>
<accession>A0A8J3SJ91</accession>
<comment type="caution">
    <text evidence="6">The sequence shown here is derived from an EMBL/GenBank/DDBJ whole genome shotgun (WGS) entry which is preliminary data.</text>
</comment>
<gene>
    <name evidence="6" type="ORF">Psi01_40450</name>
</gene>
<dbReference type="SUPFAM" id="SSF46689">
    <property type="entry name" value="Homeodomain-like"/>
    <property type="match status" value="1"/>
</dbReference>
<dbReference type="Proteomes" id="UP000619788">
    <property type="component" value="Unassembled WGS sequence"/>
</dbReference>
<dbReference type="InterPro" id="IPR036271">
    <property type="entry name" value="Tet_transcr_reg_TetR-rel_C_sf"/>
</dbReference>
<evidence type="ECO:0000256" key="2">
    <source>
        <dbReference type="ARBA" id="ARBA00023125"/>
    </source>
</evidence>
<dbReference type="InterPro" id="IPR001647">
    <property type="entry name" value="HTH_TetR"/>
</dbReference>
<dbReference type="GO" id="GO:0003700">
    <property type="term" value="F:DNA-binding transcription factor activity"/>
    <property type="evidence" value="ECO:0007669"/>
    <property type="project" value="TreeGrafter"/>
</dbReference>
<feature type="DNA-binding region" description="H-T-H motif" evidence="4">
    <location>
        <begin position="24"/>
        <end position="43"/>
    </location>
</feature>
<protein>
    <recommendedName>
        <fullName evidence="5">HTH tetR-type domain-containing protein</fullName>
    </recommendedName>
</protein>
<evidence type="ECO:0000313" key="7">
    <source>
        <dbReference type="Proteomes" id="UP000619788"/>
    </source>
</evidence>
<dbReference type="InterPro" id="IPR050109">
    <property type="entry name" value="HTH-type_TetR-like_transc_reg"/>
</dbReference>
<evidence type="ECO:0000259" key="5">
    <source>
        <dbReference type="PROSITE" id="PS50977"/>
    </source>
</evidence>
<name>A0A8J3SJ91_9ACTN</name>
<evidence type="ECO:0000313" key="6">
    <source>
        <dbReference type="EMBL" id="GIH93415.1"/>
    </source>
</evidence>
<keyword evidence="1" id="KW-0805">Transcription regulation</keyword>
<dbReference type="PROSITE" id="PS50977">
    <property type="entry name" value="HTH_TETR_2"/>
    <property type="match status" value="1"/>
</dbReference>
<organism evidence="6 7">
    <name type="scientific">Planobispora siamensis</name>
    <dbReference type="NCBI Taxonomy" id="936338"/>
    <lineage>
        <taxon>Bacteria</taxon>
        <taxon>Bacillati</taxon>
        <taxon>Actinomycetota</taxon>
        <taxon>Actinomycetes</taxon>
        <taxon>Streptosporangiales</taxon>
        <taxon>Streptosporangiaceae</taxon>
        <taxon>Planobispora</taxon>
    </lineage>
</organism>
<dbReference type="PANTHER" id="PTHR30055">
    <property type="entry name" value="HTH-TYPE TRANSCRIPTIONAL REGULATOR RUTR"/>
    <property type="match status" value="1"/>
</dbReference>
<dbReference type="RefSeq" id="WP_204065573.1">
    <property type="nucleotide sequence ID" value="NZ_BOOJ01000032.1"/>
</dbReference>
<dbReference type="Pfam" id="PF00440">
    <property type="entry name" value="TetR_N"/>
    <property type="match status" value="1"/>
</dbReference>
<feature type="domain" description="HTH tetR-type" evidence="5">
    <location>
        <begin position="2"/>
        <end position="61"/>
    </location>
</feature>
<evidence type="ECO:0000256" key="1">
    <source>
        <dbReference type="ARBA" id="ARBA00023015"/>
    </source>
</evidence>
<keyword evidence="2 4" id="KW-0238">DNA-binding</keyword>
<dbReference type="SUPFAM" id="SSF48498">
    <property type="entry name" value="Tetracyclin repressor-like, C-terminal domain"/>
    <property type="match status" value="1"/>
</dbReference>
<dbReference type="AlphaFoldDB" id="A0A8J3SJ91"/>
<reference evidence="6 7" key="1">
    <citation type="submission" date="2021-01" db="EMBL/GenBank/DDBJ databases">
        <title>Whole genome shotgun sequence of Planobispora siamensis NBRC 107568.</title>
        <authorList>
            <person name="Komaki H."/>
            <person name="Tamura T."/>
        </authorList>
    </citation>
    <scope>NUCLEOTIDE SEQUENCE [LARGE SCALE GENOMIC DNA]</scope>
    <source>
        <strain evidence="6 7">NBRC 107568</strain>
    </source>
</reference>
<keyword evidence="3" id="KW-0804">Transcription</keyword>
<dbReference type="Gene3D" id="1.10.357.10">
    <property type="entry name" value="Tetracycline Repressor, domain 2"/>
    <property type="match status" value="1"/>
</dbReference>
<proteinExistence type="predicted"/>
<dbReference type="PRINTS" id="PR00455">
    <property type="entry name" value="HTHTETR"/>
</dbReference>
<dbReference type="InterPro" id="IPR009057">
    <property type="entry name" value="Homeodomain-like_sf"/>
</dbReference>
<dbReference type="PANTHER" id="PTHR30055:SF234">
    <property type="entry name" value="HTH-TYPE TRANSCRIPTIONAL REGULATOR BETI"/>
    <property type="match status" value="1"/>
</dbReference>
<evidence type="ECO:0000256" key="4">
    <source>
        <dbReference type="PROSITE-ProRule" id="PRU00335"/>
    </source>
</evidence>
<dbReference type="EMBL" id="BOOJ01000032">
    <property type="protein sequence ID" value="GIH93415.1"/>
    <property type="molecule type" value="Genomic_DNA"/>
</dbReference>
<keyword evidence="7" id="KW-1185">Reference proteome</keyword>